<evidence type="ECO:0000313" key="12">
    <source>
        <dbReference type="EMBL" id="GAA4686825.1"/>
    </source>
</evidence>
<dbReference type="InterPro" id="IPR013785">
    <property type="entry name" value="Aldolase_TIM"/>
</dbReference>
<comment type="caution">
    <text evidence="12">The sequence shown here is derived from an EMBL/GenBank/DDBJ whole genome shotgun (WGS) entry which is preliminary data.</text>
</comment>
<dbReference type="Gene3D" id="3.20.20.70">
    <property type="entry name" value="Aldolase class I"/>
    <property type="match status" value="1"/>
</dbReference>
<evidence type="ECO:0000256" key="4">
    <source>
        <dbReference type="ARBA" id="ARBA00022630"/>
    </source>
</evidence>
<dbReference type="Pfam" id="PF00724">
    <property type="entry name" value="Oxidored_FMN"/>
    <property type="match status" value="1"/>
</dbReference>
<evidence type="ECO:0000313" key="13">
    <source>
        <dbReference type="Proteomes" id="UP001500621"/>
    </source>
</evidence>
<dbReference type="Pfam" id="PF07992">
    <property type="entry name" value="Pyr_redox_2"/>
    <property type="match status" value="1"/>
</dbReference>
<evidence type="ECO:0000256" key="1">
    <source>
        <dbReference type="ARBA" id="ARBA00001917"/>
    </source>
</evidence>
<evidence type="ECO:0000256" key="9">
    <source>
        <dbReference type="ARBA" id="ARBA00023014"/>
    </source>
</evidence>
<dbReference type="Gene3D" id="3.40.50.720">
    <property type="entry name" value="NAD(P)-binding Rossmann-like Domain"/>
    <property type="match status" value="1"/>
</dbReference>
<evidence type="ECO:0000256" key="6">
    <source>
        <dbReference type="ARBA" id="ARBA00022723"/>
    </source>
</evidence>
<proteinExistence type="inferred from homology"/>
<evidence type="ECO:0000259" key="10">
    <source>
        <dbReference type="Pfam" id="PF00724"/>
    </source>
</evidence>
<dbReference type="InterPro" id="IPR001155">
    <property type="entry name" value="OxRdtase_FMN_N"/>
</dbReference>
<dbReference type="SUPFAM" id="SSF51395">
    <property type="entry name" value="FMN-linked oxidoreductases"/>
    <property type="match status" value="1"/>
</dbReference>
<dbReference type="Gene3D" id="3.50.50.60">
    <property type="entry name" value="FAD/NAD(P)-binding domain"/>
    <property type="match status" value="1"/>
</dbReference>
<dbReference type="PANTHER" id="PTHR42917">
    <property type="entry name" value="2,4-DIENOYL-COA REDUCTASE"/>
    <property type="match status" value="1"/>
</dbReference>
<dbReference type="PRINTS" id="PR00469">
    <property type="entry name" value="PNDRDTASEII"/>
</dbReference>
<keyword evidence="9" id="KW-0411">Iron-sulfur</keyword>
<evidence type="ECO:0000256" key="2">
    <source>
        <dbReference type="ARBA" id="ARBA00001966"/>
    </source>
</evidence>
<dbReference type="PRINTS" id="PR00368">
    <property type="entry name" value="FADPNR"/>
</dbReference>
<protein>
    <submittedName>
        <fullName evidence="12">FAD-dependent oxidoreductase</fullName>
    </submittedName>
</protein>
<keyword evidence="4" id="KW-0285">Flavoprotein</keyword>
<name>A0ABP8WCP9_9ACTN</name>
<gene>
    <name evidence="12" type="ORF">GCM10023226_25780</name>
</gene>
<accession>A0ABP8WCP9</accession>
<feature type="domain" description="FAD/NAD(P)-binding" evidence="11">
    <location>
        <begin position="397"/>
        <end position="624"/>
    </location>
</feature>
<dbReference type="EMBL" id="BAABIM010000002">
    <property type="protein sequence ID" value="GAA4686825.1"/>
    <property type="molecule type" value="Genomic_DNA"/>
</dbReference>
<dbReference type="SUPFAM" id="SSF51971">
    <property type="entry name" value="Nucleotide-binding domain"/>
    <property type="match status" value="1"/>
</dbReference>
<sequence length="683" mass="70741">MRSYGEPMMQPGVRALEPFSIGGVQLRNRVVFPGHTTNFGVDSLPTPRHRAYLARRAEGGAGLVITEAVRVHPTSAGRDSTLGSYHPDAVPAFAALADAVRGAGAPLLAQLMHAGRQAAGDATRTASWAPSPISWTQGGPVPHAMTVRDIRTVVDAFADGARAMAAAGLDGVEVHLGHGHLLQQFLSPVTNARTDAYGGSFARRLRLAREVLESVAGALPSSMLLGVRVSADEFLPGGLEPDDVLEALSVLREVVPIDLLHVSHSAYVGQASLATQIADMSHGPAPYRRFPRRFKQEMPDLPVVAVCRIDDLAVADELLAAGDADLVAMARAQIADPDLVVKTGAGRSHEVRSCLACNQACIGRIELNLPLSCVVNPAAGEEEADAASRRDVSPGRSVLVIGGGPAGLTAAVTAAEAGAAVVLLEAGAPGGQVQHARRLAGRERLGLLVDDLVAAADRAGVDLRTGVAWTGTPEARPGRPAGGSVDAAAFDHVVLATGAVPARTSLPGTTVLDPLQAIALAEPGVEHRRLAVVDHEGSWVAAGLVEALARAGHRVHVVSPGAQLFGRVTLYSRVGLLDRLQALPVSTHLGRRPVRGVDDGLVLSDVVGAHEEVLPGVDLVVDVAPRRAHDSPLAALEALGLGGRTVVVGDALAPRSLVEATHEARRAVLSALGRPTTPGDPRA</sequence>
<dbReference type="InterPro" id="IPR023753">
    <property type="entry name" value="FAD/NAD-binding_dom"/>
</dbReference>
<reference evidence="13" key="1">
    <citation type="journal article" date="2019" name="Int. J. Syst. Evol. Microbiol.">
        <title>The Global Catalogue of Microorganisms (GCM) 10K type strain sequencing project: providing services to taxonomists for standard genome sequencing and annotation.</title>
        <authorList>
            <consortium name="The Broad Institute Genomics Platform"/>
            <consortium name="The Broad Institute Genome Sequencing Center for Infectious Disease"/>
            <person name="Wu L."/>
            <person name="Ma J."/>
        </authorList>
    </citation>
    <scope>NUCLEOTIDE SEQUENCE [LARGE SCALE GENOMIC DNA]</scope>
    <source>
        <strain evidence="13">JCM 18127</strain>
    </source>
</reference>
<keyword evidence="13" id="KW-1185">Reference proteome</keyword>
<comment type="similarity">
    <text evidence="3">In the N-terminal section; belongs to the NADH:flavin oxidoreductase/NADH oxidase family.</text>
</comment>
<evidence type="ECO:0000256" key="5">
    <source>
        <dbReference type="ARBA" id="ARBA00022643"/>
    </source>
</evidence>
<dbReference type="SUPFAM" id="SSF51905">
    <property type="entry name" value="FAD/NAD(P)-binding domain"/>
    <property type="match status" value="1"/>
</dbReference>
<organism evidence="12 13">
    <name type="scientific">Nocardioides nanhaiensis</name>
    <dbReference type="NCBI Taxonomy" id="1476871"/>
    <lineage>
        <taxon>Bacteria</taxon>
        <taxon>Bacillati</taxon>
        <taxon>Actinomycetota</taxon>
        <taxon>Actinomycetes</taxon>
        <taxon>Propionibacteriales</taxon>
        <taxon>Nocardioidaceae</taxon>
        <taxon>Nocardioides</taxon>
    </lineage>
</organism>
<dbReference type="Proteomes" id="UP001500621">
    <property type="component" value="Unassembled WGS sequence"/>
</dbReference>
<keyword evidence="8" id="KW-0408">Iron</keyword>
<keyword evidence="5" id="KW-0288">FMN</keyword>
<evidence type="ECO:0000256" key="8">
    <source>
        <dbReference type="ARBA" id="ARBA00023004"/>
    </source>
</evidence>
<comment type="cofactor">
    <cofactor evidence="1">
        <name>FMN</name>
        <dbReference type="ChEBI" id="CHEBI:58210"/>
    </cofactor>
</comment>
<dbReference type="InterPro" id="IPR036188">
    <property type="entry name" value="FAD/NAD-bd_sf"/>
</dbReference>
<evidence type="ECO:0000256" key="7">
    <source>
        <dbReference type="ARBA" id="ARBA00023002"/>
    </source>
</evidence>
<comment type="cofactor">
    <cofactor evidence="2">
        <name>[4Fe-4S] cluster</name>
        <dbReference type="ChEBI" id="CHEBI:49883"/>
    </cofactor>
</comment>
<evidence type="ECO:0000259" key="11">
    <source>
        <dbReference type="Pfam" id="PF07992"/>
    </source>
</evidence>
<feature type="domain" description="NADH:flavin oxidoreductase/NADH oxidase N-terminal" evidence="10">
    <location>
        <begin position="17"/>
        <end position="348"/>
    </location>
</feature>
<keyword evidence="6" id="KW-0479">Metal-binding</keyword>
<dbReference type="PANTHER" id="PTHR42917:SF2">
    <property type="entry name" value="2,4-DIENOYL-COA REDUCTASE [(2E)-ENOYL-COA-PRODUCING]"/>
    <property type="match status" value="1"/>
</dbReference>
<dbReference type="InterPro" id="IPR051793">
    <property type="entry name" value="NADH:flavin_oxidoreductase"/>
</dbReference>
<evidence type="ECO:0000256" key="3">
    <source>
        <dbReference type="ARBA" id="ARBA00011048"/>
    </source>
</evidence>
<keyword evidence="7" id="KW-0560">Oxidoreductase</keyword>